<evidence type="ECO:0000256" key="2">
    <source>
        <dbReference type="SAM" id="MobiDB-lite"/>
    </source>
</evidence>
<feature type="coiled-coil region" evidence="1">
    <location>
        <begin position="121"/>
        <end position="148"/>
    </location>
</feature>
<organism evidence="3 4">
    <name type="scientific">Diploptera punctata</name>
    <name type="common">Pacific beetle cockroach</name>
    <dbReference type="NCBI Taxonomy" id="6984"/>
    <lineage>
        <taxon>Eukaryota</taxon>
        <taxon>Metazoa</taxon>
        <taxon>Ecdysozoa</taxon>
        <taxon>Arthropoda</taxon>
        <taxon>Hexapoda</taxon>
        <taxon>Insecta</taxon>
        <taxon>Pterygota</taxon>
        <taxon>Neoptera</taxon>
        <taxon>Polyneoptera</taxon>
        <taxon>Dictyoptera</taxon>
        <taxon>Blattodea</taxon>
        <taxon>Blaberoidea</taxon>
        <taxon>Blaberidae</taxon>
        <taxon>Diplopterinae</taxon>
        <taxon>Diploptera</taxon>
    </lineage>
</organism>
<reference evidence="3" key="1">
    <citation type="journal article" date="2023" name="IScience">
        <title>Live-bearing cockroach genome reveals convergent evolutionary mechanisms linked to viviparity in insects and beyond.</title>
        <authorList>
            <person name="Fouks B."/>
            <person name="Harrison M.C."/>
            <person name="Mikhailova A.A."/>
            <person name="Marchal E."/>
            <person name="English S."/>
            <person name="Carruthers M."/>
            <person name="Jennings E.C."/>
            <person name="Chiamaka E.L."/>
            <person name="Frigard R.A."/>
            <person name="Pippel M."/>
            <person name="Attardo G.M."/>
            <person name="Benoit J.B."/>
            <person name="Bornberg-Bauer E."/>
            <person name="Tobe S.S."/>
        </authorList>
    </citation>
    <scope>NUCLEOTIDE SEQUENCE</scope>
    <source>
        <strain evidence="3">Stay&amp;Tobe</strain>
    </source>
</reference>
<evidence type="ECO:0000256" key="1">
    <source>
        <dbReference type="SAM" id="Coils"/>
    </source>
</evidence>
<feature type="region of interest" description="Disordered" evidence="2">
    <location>
        <begin position="161"/>
        <end position="273"/>
    </location>
</feature>
<keyword evidence="4" id="KW-1185">Reference proteome</keyword>
<name>A0AAD7ZIU3_DIPPU</name>
<feature type="compositionally biased region" description="Polar residues" evidence="2">
    <location>
        <begin position="161"/>
        <end position="185"/>
    </location>
</feature>
<gene>
    <name evidence="3" type="ORF">L9F63_023684</name>
</gene>
<feature type="compositionally biased region" description="Basic and acidic residues" evidence="2">
    <location>
        <begin position="220"/>
        <end position="237"/>
    </location>
</feature>
<comment type="caution">
    <text evidence="3">The sequence shown here is derived from an EMBL/GenBank/DDBJ whole genome shotgun (WGS) entry which is preliminary data.</text>
</comment>
<evidence type="ECO:0000313" key="4">
    <source>
        <dbReference type="Proteomes" id="UP001233999"/>
    </source>
</evidence>
<sequence>MAARVEVRSLRLRELEQQRLEAARAAQEESRAMEKQLISYLRRLEECRSRQRTLEAQLAELTEGLSGMQEQSCKRQSSQDDLDRISRVTSGAPIEIGSGSLGRRTVESLQEIERNRHKHLAQQGSQVIEEERKRVQELKRRVQDEVRAQWEERRQREANCNSLNSVGSEDSSLTSSDVPTESASSDDALLSPGKTEKTTVATTDDKTEAETNESPAQQNKMRDKELELERDREETRPLSDGSAYEEQLSGPVRKRDKASPRPQSHILMSMIEM</sequence>
<feature type="coiled-coil region" evidence="1">
    <location>
        <begin position="12"/>
        <end position="71"/>
    </location>
</feature>
<keyword evidence="1" id="KW-0175">Coiled coil</keyword>
<proteinExistence type="predicted"/>
<protein>
    <submittedName>
        <fullName evidence="3">Uncharacterized protein</fullName>
    </submittedName>
</protein>
<dbReference type="AlphaFoldDB" id="A0AAD7ZIU3"/>
<reference evidence="3" key="2">
    <citation type="submission" date="2023-05" db="EMBL/GenBank/DDBJ databases">
        <authorList>
            <person name="Fouks B."/>
        </authorList>
    </citation>
    <scope>NUCLEOTIDE SEQUENCE</scope>
    <source>
        <strain evidence="3">Stay&amp;Tobe</strain>
        <tissue evidence="3">Testes</tissue>
    </source>
</reference>
<accession>A0AAD7ZIU3</accession>
<evidence type="ECO:0000313" key="3">
    <source>
        <dbReference type="EMBL" id="KAJ9581137.1"/>
    </source>
</evidence>
<dbReference type="Proteomes" id="UP001233999">
    <property type="component" value="Unassembled WGS sequence"/>
</dbReference>
<dbReference type="EMBL" id="JASPKZ010008013">
    <property type="protein sequence ID" value="KAJ9581137.1"/>
    <property type="molecule type" value="Genomic_DNA"/>
</dbReference>
<feature type="non-terminal residue" evidence="3">
    <location>
        <position position="1"/>
    </location>
</feature>